<keyword evidence="3" id="KW-1185">Reference proteome</keyword>
<dbReference type="Proteomes" id="UP000324222">
    <property type="component" value="Unassembled WGS sequence"/>
</dbReference>
<evidence type="ECO:0000313" key="3">
    <source>
        <dbReference type="Proteomes" id="UP000324222"/>
    </source>
</evidence>
<evidence type="ECO:0000313" key="2">
    <source>
        <dbReference type="EMBL" id="MPC67810.1"/>
    </source>
</evidence>
<sequence length="98" mass="10338">MVVASGSGAQWTLFVHSGVTLHRARRSFSHLLLPIPLVHSSSFIPRGRLTLPQPLSGNGGGDAVRGAGHPAGTNKHLHSFPLITLARPSTLLSPPRPL</sequence>
<name>A0A5B7H6R7_PORTR</name>
<gene>
    <name evidence="2" type="ORF">E2C01_061996</name>
</gene>
<proteinExistence type="predicted"/>
<reference evidence="2 3" key="1">
    <citation type="submission" date="2019-05" db="EMBL/GenBank/DDBJ databases">
        <title>Another draft genome of Portunus trituberculatus and its Hox gene families provides insights of decapod evolution.</title>
        <authorList>
            <person name="Jeong J.-H."/>
            <person name="Song I."/>
            <person name="Kim S."/>
            <person name="Choi T."/>
            <person name="Kim D."/>
            <person name="Ryu S."/>
            <person name="Kim W."/>
        </authorList>
    </citation>
    <scope>NUCLEOTIDE SEQUENCE [LARGE SCALE GENOMIC DNA]</scope>
    <source>
        <tissue evidence="2">Muscle</tissue>
    </source>
</reference>
<protein>
    <submittedName>
        <fullName evidence="2">Uncharacterized protein</fullName>
    </submittedName>
</protein>
<dbReference type="EMBL" id="VSRR010026801">
    <property type="protein sequence ID" value="MPC67810.1"/>
    <property type="molecule type" value="Genomic_DNA"/>
</dbReference>
<feature type="region of interest" description="Disordered" evidence="1">
    <location>
        <begin position="54"/>
        <end position="75"/>
    </location>
</feature>
<accession>A0A5B7H6R7</accession>
<organism evidence="2 3">
    <name type="scientific">Portunus trituberculatus</name>
    <name type="common">Swimming crab</name>
    <name type="synonym">Neptunus trituberculatus</name>
    <dbReference type="NCBI Taxonomy" id="210409"/>
    <lineage>
        <taxon>Eukaryota</taxon>
        <taxon>Metazoa</taxon>
        <taxon>Ecdysozoa</taxon>
        <taxon>Arthropoda</taxon>
        <taxon>Crustacea</taxon>
        <taxon>Multicrustacea</taxon>
        <taxon>Malacostraca</taxon>
        <taxon>Eumalacostraca</taxon>
        <taxon>Eucarida</taxon>
        <taxon>Decapoda</taxon>
        <taxon>Pleocyemata</taxon>
        <taxon>Brachyura</taxon>
        <taxon>Eubrachyura</taxon>
        <taxon>Portunoidea</taxon>
        <taxon>Portunidae</taxon>
        <taxon>Portuninae</taxon>
        <taxon>Portunus</taxon>
    </lineage>
</organism>
<dbReference type="AlphaFoldDB" id="A0A5B7H6R7"/>
<comment type="caution">
    <text evidence="2">The sequence shown here is derived from an EMBL/GenBank/DDBJ whole genome shotgun (WGS) entry which is preliminary data.</text>
</comment>
<evidence type="ECO:0000256" key="1">
    <source>
        <dbReference type="SAM" id="MobiDB-lite"/>
    </source>
</evidence>